<dbReference type="InParanoid" id="A0A0D0DNU4"/>
<reference evidence="3" key="2">
    <citation type="submission" date="2015-01" db="EMBL/GenBank/DDBJ databases">
        <title>Evolutionary Origins and Diversification of the Mycorrhizal Mutualists.</title>
        <authorList>
            <consortium name="DOE Joint Genome Institute"/>
            <consortium name="Mycorrhizal Genomics Consortium"/>
            <person name="Kohler A."/>
            <person name="Kuo A."/>
            <person name="Nagy L.G."/>
            <person name="Floudas D."/>
            <person name="Copeland A."/>
            <person name="Barry K.W."/>
            <person name="Cichocki N."/>
            <person name="Veneault-Fourrey C."/>
            <person name="LaButti K."/>
            <person name="Lindquist E.A."/>
            <person name="Lipzen A."/>
            <person name="Lundell T."/>
            <person name="Morin E."/>
            <person name="Murat C."/>
            <person name="Riley R."/>
            <person name="Ohm R."/>
            <person name="Sun H."/>
            <person name="Tunlid A."/>
            <person name="Henrissat B."/>
            <person name="Grigoriev I.V."/>
            <person name="Hibbett D.S."/>
            <person name="Martin F."/>
        </authorList>
    </citation>
    <scope>NUCLEOTIDE SEQUENCE [LARGE SCALE GENOMIC DNA]</scope>
    <source>
        <strain evidence="3">Ve08.2h10</strain>
    </source>
</reference>
<sequence length="126" mass="13887">MTKSKQPLNASLSSGSKEKKAKIFYEHGTDALGLALSIAKMQEDKASRKAGKHHQPQAGKPRSKRKETGDKKKRLDETKAVIAKQRAQSKKGKARSRKESKNQLRHPADSIANVQGSAPRKRVSFA</sequence>
<organism evidence="2 3">
    <name type="scientific">Paxillus rubicundulus Ve08.2h10</name>
    <dbReference type="NCBI Taxonomy" id="930991"/>
    <lineage>
        <taxon>Eukaryota</taxon>
        <taxon>Fungi</taxon>
        <taxon>Dikarya</taxon>
        <taxon>Basidiomycota</taxon>
        <taxon>Agaricomycotina</taxon>
        <taxon>Agaricomycetes</taxon>
        <taxon>Agaricomycetidae</taxon>
        <taxon>Boletales</taxon>
        <taxon>Paxilineae</taxon>
        <taxon>Paxillaceae</taxon>
        <taxon>Paxillus</taxon>
    </lineage>
</organism>
<protein>
    <submittedName>
        <fullName evidence="2">Uncharacterized protein</fullName>
    </submittedName>
</protein>
<evidence type="ECO:0000256" key="1">
    <source>
        <dbReference type="SAM" id="MobiDB-lite"/>
    </source>
</evidence>
<dbReference type="Proteomes" id="UP000054538">
    <property type="component" value="Unassembled WGS sequence"/>
</dbReference>
<feature type="compositionally biased region" description="Basic and acidic residues" evidence="1">
    <location>
        <begin position="66"/>
        <end position="79"/>
    </location>
</feature>
<dbReference type="HOGENOM" id="CLU_157400_0_0_1"/>
<evidence type="ECO:0000313" key="2">
    <source>
        <dbReference type="EMBL" id="KIK93563.1"/>
    </source>
</evidence>
<dbReference type="EMBL" id="KN825174">
    <property type="protein sequence ID" value="KIK93563.1"/>
    <property type="molecule type" value="Genomic_DNA"/>
</dbReference>
<reference evidence="2 3" key="1">
    <citation type="submission" date="2014-04" db="EMBL/GenBank/DDBJ databases">
        <authorList>
            <consortium name="DOE Joint Genome Institute"/>
            <person name="Kuo A."/>
            <person name="Kohler A."/>
            <person name="Jargeat P."/>
            <person name="Nagy L.G."/>
            <person name="Floudas D."/>
            <person name="Copeland A."/>
            <person name="Barry K.W."/>
            <person name="Cichocki N."/>
            <person name="Veneault-Fourrey C."/>
            <person name="LaButti K."/>
            <person name="Lindquist E.A."/>
            <person name="Lipzen A."/>
            <person name="Lundell T."/>
            <person name="Morin E."/>
            <person name="Murat C."/>
            <person name="Sun H."/>
            <person name="Tunlid A."/>
            <person name="Henrissat B."/>
            <person name="Grigoriev I.V."/>
            <person name="Hibbett D.S."/>
            <person name="Martin F."/>
            <person name="Nordberg H.P."/>
            <person name="Cantor M.N."/>
            <person name="Hua S.X."/>
        </authorList>
    </citation>
    <scope>NUCLEOTIDE SEQUENCE [LARGE SCALE GENOMIC DNA]</scope>
    <source>
        <strain evidence="2 3">Ve08.2h10</strain>
    </source>
</reference>
<gene>
    <name evidence="2" type="ORF">PAXRUDRAFT_828838</name>
</gene>
<accession>A0A0D0DNU4</accession>
<name>A0A0D0DNU4_9AGAM</name>
<feature type="region of interest" description="Disordered" evidence="1">
    <location>
        <begin position="43"/>
        <end position="126"/>
    </location>
</feature>
<keyword evidence="3" id="KW-1185">Reference proteome</keyword>
<dbReference type="OrthoDB" id="2620452at2759"/>
<feature type="compositionally biased region" description="Basic residues" evidence="1">
    <location>
        <begin position="48"/>
        <end position="65"/>
    </location>
</feature>
<feature type="compositionally biased region" description="Basic and acidic residues" evidence="1">
    <location>
        <begin position="97"/>
        <end position="108"/>
    </location>
</feature>
<feature type="compositionally biased region" description="Basic residues" evidence="1">
    <location>
        <begin position="87"/>
        <end position="96"/>
    </location>
</feature>
<evidence type="ECO:0000313" key="3">
    <source>
        <dbReference type="Proteomes" id="UP000054538"/>
    </source>
</evidence>
<proteinExistence type="predicted"/>
<dbReference type="AlphaFoldDB" id="A0A0D0DNU4"/>